<dbReference type="EMBL" id="REGN01003203">
    <property type="protein sequence ID" value="RNA23862.1"/>
    <property type="molecule type" value="Genomic_DNA"/>
</dbReference>
<dbReference type="AlphaFoldDB" id="A0A3M7RJY1"/>
<organism evidence="1 2">
    <name type="scientific">Brachionus plicatilis</name>
    <name type="common">Marine rotifer</name>
    <name type="synonym">Brachionus muelleri</name>
    <dbReference type="NCBI Taxonomy" id="10195"/>
    <lineage>
        <taxon>Eukaryota</taxon>
        <taxon>Metazoa</taxon>
        <taxon>Spiralia</taxon>
        <taxon>Gnathifera</taxon>
        <taxon>Rotifera</taxon>
        <taxon>Eurotatoria</taxon>
        <taxon>Monogononta</taxon>
        <taxon>Pseudotrocha</taxon>
        <taxon>Ploima</taxon>
        <taxon>Brachionidae</taxon>
        <taxon>Brachionus</taxon>
    </lineage>
</organism>
<gene>
    <name evidence="1" type="ORF">BpHYR1_043281</name>
</gene>
<dbReference type="Proteomes" id="UP000276133">
    <property type="component" value="Unassembled WGS sequence"/>
</dbReference>
<evidence type="ECO:0000313" key="2">
    <source>
        <dbReference type="Proteomes" id="UP000276133"/>
    </source>
</evidence>
<keyword evidence="2" id="KW-1185">Reference proteome</keyword>
<comment type="caution">
    <text evidence="1">The sequence shown here is derived from an EMBL/GenBank/DDBJ whole genome shotgun (WGS) entry which is preliminary data.</text>
</comment>
<protein>
    <submittedName>
        <fullName evidence="1">Uncharacterized protein</fullName>
    </submittedName>
</protein>
<dbReference type="OrthoDB" id="4843387at2759"/>
<evidence type="ECO:0000313" key="1">
    <source>
        <dbReference type="EMBL" id="RNA23862.1"/>
    </source>
</evidence>
<name>A0A3M7RJY1_BRAPC</name>
<accession>A0A3M7RJY1</accession>
<proteinExistence type="predicted"/>
<reference evidence="1 2" key="1">
    <citation type="journal article" date="2018" name="Sci. Rep.">
        <title>Genomic signatures of local adaptation to the degree of environmental predictability in rotifers.</title>
        <authorList>
            <person name="Franch-Gras L."/>
            <person name="Hahn C."/>
            <person name="Garcia-Roger E.M."/>
            <person name="Carmona M.J."/>
            <person name="Serra M."/>
            <person name="Gomez A."/>
        </authorList>
    </citation>
    <scope>NUCLEOTIDE SEQUENCE [LARGE SCALE GENOMIC DNA]</scope>
    <source>
        <strain evidence="1">HYR1</strain>
    </source>
</reference>
<sequence length="123" mass="14609">MVLCLIHFLYVLRPSEKLESFYIKQINHKGVKKETGIVCDRSRIGRPRKLTFRDESYTFREIRKNPTSSYQKLVTDFNSKTQGWLFLLGFPNIGFQQRFHTFVTSVNYSSFHGACIIDTYFYF</sequence>